<organism evidence="2 3">
    <name type="scientific">Rangifer tarandus platyrhynchus</name>
    <name type="common">Svalbard reindeer</name>
    <dbReference type="NCBI Taxonomy" id="3082113"/>
    <lineage>
        <taxon>Eukaryota</taxon>
        <taxon>Metazoa</taxon>
        <taxon>Chordata</taxon>
        <taxon>Craniata</taxon>
        <taxon>Vertebrata</taxon>
        <taxon>Euteleostomi</taxon>
        <taxon>Mammalia</taxon>
        <taxon>Eutheria</taxon>
        <taxon>Laurasiatheria</taxon>
        <taxon>Artiodactyla</taxon>
        <taxon>Ruminantia</taxon>
        <taxon>Pecora</taxon>
        <taxon>Cervidae</taxon>
        <taxon>Odocoileinae</taxon>
        <taxon>Rangifer</taxon>
    </lineage>
</organism>
<dbReference type="EMBL" id="OX459957">
    <property type="protein sequence ID" value="CAI9163710.1"/>
    <property type="molecule type" value="Genomic_DNA"/>
</dbReference>
<dbReference type="Proteomes" id="UP001176941">
    <property type="component" value="Chromosome 21"/>
</dbReference>
<keyword evidence="3" id="KW-1185">Reference proteome</keyword>
<reference evidence="2" key="1">
    <citation type="submission" date="2023-04" db="EMBL/GenBank/DDBJ databases">
        <authorList>
            <consortium name="ELIXIR-Norway"/>
        </authorList>
    </citation>
    <scope>NUCLEOTIDE SEQUENCE [LARGE SCALE GENOMIC DNA]</scope>
</reference>
<evidence type="ECO:0000313" key="2">
    <source>
        <dbReference type="EMBL" id="CAI9163710.1"/>
    </source>
</evidence>
<gene>
    <name evidence="2" type="ORF">MRATA1EN1_LOCUS12672</name>
</gene>
<accession>A0ABN8YQ96</accession>
<sequence length="99" mass="10033">MKWVGAGSPREAPALSNPTSPPESAAHQRSRPVPGRLAHPVPVPGPAAVRRALTGRHSSGSPVVSAAPGLPSSPQRVCRNRRGRGSGSGGGSWAGLVYT</sequence>
<protein>
    <submittedName>
        <fullName evidence="2">Uncharacterized protein</fullName>
    </submittedName>
</protein>
<proteinExistence type="predicted"/>
<feature type="region of interest" description="Disordered" evidence="1">
    <location>
        <begin position="1"/>
        <end position="99"/>
    </location>
</feature>
<name>A0ABN8YQ96_RANTA</name>
<evidence type="ECO:0000256" key="1">
    <source>
        <dbReference type="SAM" id="MobiDB-lite"/>
    </source>
</evidence>
<evidence type="ECO:0000313" key="3">
    <source>
        <dbReference type="Proteomes" id="UP001176941"/>
    </source>
</evidence>